<keyword evidence="2" id="KW-1185">Reference proteome</keyword>
<dbReference type="Proteomes" id="UP001060215">
    <property type="component" value="Chromosome 15"/>
</dbReference>
<comment type="caution">
    <text evidence="1">The sequence shown here is derived from an EMBL/GenBank/DDBJ whole genome shotgun (WGS) entry which is preliminary data.</text>
</comment>
<accession>A0ACC0FEB9</accession>
<name>A0ACC0FEB9_9ERIC</name>
<protein>
    <submittedName>
        <fullName evidence="1">Uncharacterized protein</fullName>
    </submittedName>
</protein>
<evidence type="ECO:0000313" key="2">
    <source>
        <dbReference type="Proteomes" id="UP001060215"/>
    </source>
</evidence>
<reference evidence="1 2" key="1">
    <citation type="journal article" date="2022" name="Plant J.">
        <title>Chromosome-level genome of Camellia lanceoleosa provides a valuable resource for understanding genome evolution and self-incompatibility.</title>
        <authorList>
            <person name="Gong W."/>
            <person name="Xiao S."/>
            <person name="Wang L."/>
            <person name="Liao Z."/>
            <person name="Chang Y."/>
            <person name="Mo W."/>
            <person name="Hu G."/>
            <person name="Li W."/>
            <person name="Zhao G."/>
            <person name="Zhu H."/>
            <person name="Hu X."/>
            <person name="Ji K."/>
            <person name="Xiang X."/>
            <person name="Song Q."/>
            <person name="Yuan D."/>
            <person name="Jin S."/>
            <person name="Zhang L."/>
        </authorList>
    </citation>
    <scope>NUCLEOTIDE SEQUENCE [LARGE SCALE GENOMIC DNA]</scope>
    <source>
        <strain evidence="1">SQ_2022a</strain>
    </source>
</reference>
<evidence type="ECO:0000313" key="1">
    <source>
        <dbReference type="EMBL" id="KAI7986650.1"/>
    </source>
</evidence>
<sequence length="133" mass="14230">MNDPKYAYPYPPPRLDAPLEPVIPSGSTDLGGFPASNTTQEHLGAQVPPPSESIIQILNHFDATAATTAEPSKSVAQAPPPPPPPRLDAPPEPVILRNAQQQDLELPKLVIALHDKELLKSPSDPSRLVNTTL</sequence>
<proteinExistence type="predicted"/>
<dbReference type="EMBL" id="CM045772">
    <property type="protein sequence ID" value="KAI7986650.1"/>
    <property type="molecule type" value="Genomic_DNA"/>
</dbReference>
<organism evidence="1 2">
    <name type="scientific">Camellia lanceoleosa</name>
    <dbReference type="NCBI Taxonomy" id="1840588"/>
    <lineage>
        <taxon>Eukaryota</taxon>
        <taxon>Viridiplantae</taxon>
        <taxon>Streptophyta</taxon>
        <taxon>Embryophyta</taxon>
        <taxon>Tracheophyta</taxon>
        <taxon>Spermatophyta</taxon>
        <taxon>Magnoliopsida</taxon>
        <taxon>eudicotyledons</taxon>
        <taxon>Gunneridae</taxon>
        <taxon>Pentapetalae</taxon>
        <taxon>asterids</taxon>
        <taxon>Ericales</taxon>
        <taxon>Theaceae</taxon>
        <taxon>Camellia</taxon>
    </lineage>
</organism>
<gene>
    <name evidence="1" type="ORF">LOK49_LG14G00348</name>
</gene>